<dbReference type="RefSeq" id="WP_042316583.1">
    <property type="nucleotide sequence ID" value="NZ_CP026112.1"/>
</dbReference>
<protein>
    <submittedName>
        <fullName evidence="3">Uncharacterized protein</fullName>
    </submittedName>
</protein>
<keyword evidence="2" id="KW-0732">Signal</keyword>
<sequence length="139" mass="13797">MTLRTIAPLALWTVAQLAIAATGDASCGVLAAAGGGAGASGASGSSSVSAASGFALRDGEPVDLIAGGKTVHGTLYVLKDGGIYRAYWQPQGRPERYVLANAGTDAVRLIATPAQGTPATDGMPGTTLNPQQVLSCPTL</sequence>
<feature type="signal peptide" evidence="2">
    <location>
        <begin position="1"/>
        <end position="20"/>
    </location>
</feature>
<dbReference type="AlphaFoldDB" id="A0A2I8EVL6"/>
<name>A0A2I8EVL6_9BURK</name>
<evidence type="ECO:0000256" key="1">
    <source>
        <dbReference type="SAM" id="MobiDB-lite"/>
    </source>
</evidence>
<feature type="region of interest" description="Disordered" evidence="1">
    <location>
        <begin position="116"/>
        <end position="139"/>
    </location>
</feature>
<evidence type="ECO:0000313" key="4">
    <source>
        <dbReference type="Proteomes" id="UP000243502"/>
    </source>
</evidence>
<accession>A0A2I8EVL6</accession>
<dbReference type="Proteomes" id="UP000243502">
    <property type="component" value="Chromosome 2"/>
</dbReference>
<evidence type="ECO:0000256" key="2">
    <source>
        <dbReference type="SAM" id="SignalP"/>
    </source>
</evidence>
<proteinExistence type="predicted"/>
<dbReference type="EMBL" id="CP026112">
    <property type="protein sequence ID" value="AUT62834.1"/>
    <property type="molecule type" value="Genomic_DNA"/>
</dbReference>
<dbReference type="KEGG" id="pter:C2L65_24955"/>
<dbReference type="OrthoDB" id="9008215at2"/>
<gene>
    <name evidence="3" type="ORF">C2L65_24955</name>
</gene>
<organism evidence="3 4">
    <name type="scientific">Paraburkholderia terrae</name>
    <dbReference type="NCBI Taxonomy" id="311230"/>
    <lineage>
        <taxon>Bacteria</taxon>
        <taxon>Pseudomonadati</taxon>
        <taxon>Pseudomonadota</taxon>
        <taxon>Betaproteobacteria</taxon>
        <taxon>Burkholderiales</taxon>
        <taxon>Burkholderiaceae</taxon>
        <taxon>Paraburkholderia</taxon>
    </lineage>
</organism>
<feature type="chain" id="PRO_5014442894" evidence="2">
    <location>
        <begin position="21"/>
        <end position="139"/>
    </location>
</feature>
<feature type="compositionally biased region" description="Polar residues" evidence="1">
    <location>
        <begin position="126"/>
        <end position="139"/>
    </location>
</feature>
<evidence type="ECO:0000313" key="3">
    <source>
        <dbReference type="EMBL" id="AUT62834.1"/>
    </source>
</evidence>
<reference evidence="3 4" key="1">
    <citation type="submission" date="2018-01" db="EMBL/GenBank/DDBJ databases">
        <title>Species boundaries and ecological features among Paraburkholderia terrae DSMZ17804T, P. hospita DSMZ17164T and P. caribensis DSMZ13236T.</title>
        <authorList>
            <person name="Pratama A.A."/>
        </authorList>
    </citation>
    <scope>NUCLEOTIDE SEQUENCE [LARGE SCALE GENOMIC DNA]</scope>
    <source>
        <strain evidence="3 4">DSM 17804</strain>
    </source>
</reference>